<dbReference type="EMBL" id="AMCI01007660">
    <property type="protein sequence ID" value="EJW92254.1"/>
    <property type="molecule type" value="Genomic_DNA"/>
</dbReference>
<gene>
    <name evidence="1" type="ORF">EVA_19639</name>
</gene>
<accession>J9FY21</accession>
<protein>
    <submittedName>
        <fullName evidence="1">Uncharacterized protein</fullName>
    </submittedName>
</protein>
<dbReference type="AlphaFoldDB" id="J9FY21"/>
<comment type="caution">
    <text evidence="1">The sequence shown here is derived from an EMBL/GenBank/DDBJ whole genome shotgun (WGS) entry which is preliminary data.</text>
</comment>
<name>J9FY21_9ZZZZ</name>
<sequence length="31" mass="3464">EEGTLVRLYAMKNGENEEFGCFSSISPLTQL</sequence>
<evidence type="ECO:0000313" key="1">
    <source>
        <dbReference type="EMBL" id="EJW92254.1"/>
    </source>
</evidence>
<organism evidence="1">
    <name type="scientific">gut metagenome</name>
    <dbReference type="NCBI Taxonomy" id="749906"/>
    <lineage>
        <taxon>unclassified sequences</taxon>
        <taxon>metagenomes</taxon>
        <taxon>organismal metagenomes</taxon>
    </lineage>
</organism>
<proteinExistence type="predicted"/>
<feature type="non-terminal residue" evidence="1">
    <location>
        <position position="1"/>
    </location>
</feature>
<reference evidence="1" key="1">
    <citation type="journal article" date="2012" name="PLoS ONE">
        <title>Gene sets for utilization of primary and secondary nutrition supplies in the distal gut of endangered iberian lynx.</title>
        <authorList>
            <person name="Alcaide M."/>
            <person name="Messina E."/>
            <person name="Richter M."/>
            <person name="Bargiela R."/>
            <person name="Peplies J."/>
            <person name="Huws S.A."/>
            <person name="Newbold C.J."/>
            <person name="Golyshin P.N."/>
            <person name="Simon M.A."/>
            <person name="Lopez G."/>
            <person name="Yakimov M.M."/>
            <person name="Ferrer M."/>
        </authorList>
    </citation>
    <scope>NUCLEOTIDE SEQUENCE</scope>
</reference>